<dbReference type="OrthoDB" id="265761at2759"/>
<proteinExistence type="inferred from homology"/>
<dbReference type="PANTHER" id="PTHR12475:SF4">
    <property type="entry name" value="PROTEIN THEM6"/>
    <property type="match status" value="1"/>
</dbReference>
<name>A0A9P8CHK9_9HELO</name>
<comment type="caution">
    <text evidence="2">The sequence shown here is derived from an EMBL/GenBank/DDBJ whole genome shotgun (WGS) entry which is preliminary data.</text>
</comment>
<evidence type="ECO:0008006" key="4">
    <source>
        <dbReference type="Google" id="ProtNLM"/>
    </source>
</evidence>
<reference evidence="2" key="1">
    <citation type="journal article" date="2021" name="IMA Fungus">
        <title>Genomic characterization of three marine fungi, including Emericellopsis atlantica sp. nov. with signatures of a generalist lifestyle and marine biomass degradation.</title>
        <authorList>
            <person name="Hagestad O.C."/>
            <person name="Hou L."/>
            <person name="Andersen J.H."/>
            <person name="Hansen E.H."/>
            <person name="Altermark B."/>
            <person name="Li C."/>
            <person name="Kuhnert E."/>
            <person name="Cox R.J."/>
            <person name="Crous P.W."/>
            <person name="Spatafora J.W."/>
            <person name="Lail K."/>
            <person name="Amirebrahimi M."/>
            <person name="Lipzen A."/>
            <person name="Pangilinan J."/>
            <person name="Andreopoulos W."/>
            <person name="Hayes R.D."/>
            <person name="Ng V."/>
            <person name="Grigoriev I.V."/>
            <person name="Jackson S.A."/>
            <person name="Sutton T.D.S."/>
            <person name="Dobson A.D.W."/>
            <person name="Rama T."/>
        </authorList>
    </citation>
    <scope>NUCLEOTIDE SEQUENCE</scope>
    <source>
        <strain evidence="2">TRa3180A</strain>
    </source>
</reference>
<organism evidence="2 3">
    <name type="scientific">Calycina marina</name>
    <dbReference type="NCBI Taxonomy" id="1763456"/>
    <lineage>
        <taxon>Eukaryota</taxon>
        <taxon>Fungi</taxon>
        <taxon>Dikarya</taxon>
        <taxon>Ascomycota</taxon>
        <taxon>Pezizomycotina</taxon>
        <taxon>Leotiomycetes</taxon>
        <taxon>Helotiales</taxon>
        <taxon>Pezizellaceae</taxon>
        <taxon>Calycina</taxon>
    </lineage>
</organism>
<dbReference type="Pfam" id="PF13279">
    <property type="entry name" value="4HBT_2"/>
    <property type="match status" value="1"/>
</dbReference>
<dbReference type="InterPro" id="IPR051490">
    <property type="entry name" value="THEM6_lcsJ_thioesterase"/>
</dbReference>
<dbReference type="Proteomes" id="UP000887226">
    <property type="component" value="Unassembled WGS sequence"/>
</dbReference>
<dbReference type="AlphaFoldDB" id="A0A9P8CHK9"/>
<keyword evidence="3" id="KW-1185">Reference proteome</keyword>
<evidence type="ECO:0000313" key="2">
    <source>
        <dbReference type="EMBL" id="KAG9247378.1"/>
    </source>
</evidence>
<protein>
    <recommendedName>
        <fullName evidence="4">Capsule polysaccharide biosynthesis protein</fullName>
    </recommendedName>
</protein>
<sequence length="352" mass="39399">MASAGTLPLKSIAGLSLLAITVAGSRVNINALLKDFLTGPGNKSRIFALLVFLANLKSVPFVWHYRVFNAVFKHTIFDTPNIPVYLRPSCLFLPTITSSRSGLYESDYNLHKSNSTYFSDLDVSRSHLASIILQPGVVKLRHNKANKIVLDPSGKPVCGKWGIMLGSVMCSFKREIGMYEGFEMWSRLLCWDRKWIYIVSHFVKKGTVKPSAYVLTDGSWFGGKGYKKVGGKGTAELDEKSIYASAISKYVIKLGRMTIHPEVTLEASEMLPERPGGWAKMDGTTVPPPTQQMDVELKELKDENLWDWRRVEAENRKGLEFAEKFAALDNLHDEFSGSQGDAMGRYRDFLTV</sequence>
<comment type="similarity">
    <text evidence="1">Belongs to the lcsJ thioesterase family.</text>
</comment>
<accession>A0A9P8CHK9</accession>
<gene>
    <name evidence="2" type="ORF">BJ878DRAFT_435483</name>
</gene>
<dbReference type="PANTHER" id="PTHR12475">
    <property type="match status" value="1"/>
</dbReference>
<dbReference type="InterPro" id="IPR029069">
    <property type="entry name" value="HotDog_dom_sf"/>
</dbReference>
<evidence type="ECO:0000256" key="1">
    <source>
        <dbReference type="ARBA" id="ARBA00038476"/>
    </source>
</evidence>
<dbReference type="EMBL" id="MU253774">
    <property type="protein sequence ID" value="KAG9247378.1"/>
    <property type="molecule type" value="Genomic_DNA"/>
</dbReference>
<dbReference type="SUPFAM" id="SSF54637">
    <property type="entry name" value="Thioesterase/thiol ester dehydrase-isomerase"/>
    <property type="match status" value="1"/>
</dbReference>
<evidence type="ECO:0000313" key="3">
    <source>
        <dbReference type="Proteomes" id="UP000887226"/>
    </source>
</evidence>